<evidence type="ECO:0000256" key="2">
    <source>
        <dbReference type="ARBA" id="ARBA00022485"/>
    </source>
</evidence>
<dbReference type="RefSeq" id="WP_161822745.1">
    <property type="nucleotide sequence ID" value="NZ_LSRS01000005.1"/>
</dbReference>
<keyword evidence="9" id="KW-1185">Reference proteome</keyword>
<keyword evidence="1" id="KW-0813">Transport</keyword>
<keyword evidence="3" id="KW-0479">Metal-binding</keyword>
<proteinExistence type="predicted"/>
<evidence type="ECO:0000256" key="1">
    <source>
        <dbReference type="ARBA" id="ARBA00022448"/>
    </source>
</evidence>
<keyword evidence="5" id="KW-0408">Iron</keyword>
<dbReference type="GO" id="GO:0046872">
    <property type="term" value="F:metal ion binding"/>
    <property type="evidence" value="ECO:0007669"/>
    <property type="project" value="UniProtKB-KW"/>
</dbReference>
<comment type="caution">
    <text evidence="8">The sequence shown here is derived from an EMBL/GenBank/DDBJ whole genome shotgun (WGS) entry which is preliminary data.</text>
</comment>
<evidence type="ECO:0000313" key="9">
    <source>
        <dbReference type="Proteomes" id="UP000798488"/>
    </source>
</evidence>
<keyword evidence="4" id="KW-0249">Electron transport</keyword>
<dbReference type="PROSITE" id="PS51379">
    <property type="entry name" value="4FE4S_FER_2"/>
    <property type="match status" value="1"/>
</dbReference>
<feature type="domain" description="4Fe-4S ferredoxin-type" evidence="7">
    <location>
        <begin position="19"/>
        <end position="50"/>
    </location>
</feature>
<evidence type="ECO:0000256" key="5">
    <source>
        <dbReference type="ARBA" id="ARBA00023004"/>
    </source>
</evidence>
<dbReference type="Gene3D" id="1.10.1060.10">
    <property type="entry name" value="Alpha-helical ferredoxin"/>
    <property type="match status" value="1"/>
</dbReference>
<organism evidence="8 9">
    <name type="scientific">Sporotomaculum syntrophicum</name>
    <dbReference type="NCBI Taxonomy" id="182264"/>
    <lineage>
        <taxon>Bacteria</taxon>
        <taxon>Bacillati</taxon>
        <taxon>Bacillota</taxon>
        <taxon>Clostridia</taxon>
        <taxon>Eubacteriales</taxon>
        <taxon>Desulfallaceae</taxon>
        <taxon>Sporotomaculum</taxon>
    </lineage>
</organism>
<evidence type="ECO:0000313" key="8">
    <source>
        <dbReference type="EMBL" id="KAF1084694.1"/>
    </source>
</evidence>
<dbReference type="SUPFAM" id="SSF46548">
    <property type="entry name" value="alpha-helical ferredoxin"/>
    <property type="match status" value="1"/>
</dbReference>
<name>A0A9D2WNY8_9FIRM</name>
<reference evidence="8" key="1">
    <citation type="submission" date="2016-02" db="EMBL/GenBank/DDBJ databases">
        <title>Draft Genome Sequence of Sporotomaculum syntrophicum Strain FB, a Syntrophic Benzoate Degrader.</title>
        <authorList>
            <person name="Nobu M.K."/>
            <person name="Narihiro T."/>
            <person name="Qiu Y.-L."/>
            <person name="Ohashi A."/>
            <person name="Liu W.-T."/>
            <person name="Yuji S."/>
        </authorList>
    </citation>
    <scope>NUCLEOTIDE SEQUENCE</scope>
    <source>
        <strain evidence="8">FB</strain>
    </source>
</reference>
<dbReference type="InterPro" id="IPR009051">
    <property type="entry name" value="Helical_ferredxn"/>
</dbReference>
<dbReference type="InterPro" id="IPR004017">
    <property type="entry name" value="Cys_rich_dom"/>
</dbReference>
<dbReference type="OrthoDB" id="9786127at2"/>
<protein>
    <submittedName>
        <fullName evidence="8">Succinate dehydrogenase/fumarate reductase iron-sulfur subunit</fullName>
    </submittedName>
</protein>
<dbReference type="GO" id="GO:0016491">
    <property type="term" value="F:oxidoreductase activity"/>
    <property type="evidence" value="ECO:0007669"/>
    <property type="project" value="UniProtKB-ARBA"/>
</dbReference>
<evidence type="ECO:0000259" key="7">
    <source>
        <dbReference type="PROSITE" id="PS51379"/>
    </source>
</evidence>
<evidence type="ECO:0000256" key="4">
    <source>
        <dbReference type="ARBA" id="ARBA00022982"/>
    </source>
</evidence>
<sequence>MEDILAKQLNPQFREEVAELLKGYDFANCLACGMCSVGCPYADLVENHNPRIFLRKVLLGMKEEVYADPYIWYCNMCELCTIECPMNVNVSALVRALRGTWDKDKIPGYLQTIVKEHIASGNQMNVSQEDYEDTLEWIEEELQVELGDANYKIPLNKKGAKYFYGFNARDIKYYPNELQTTLKLFYVAGIDYTISTKRWDATNAALFTGQTDDFLAISMPLWQEVAALECEELIVTECGHAFRSMKWGQRTYWSGKPFPIRHIIELLNELVKEDKIKLDPEAITEVVTYHDPCNTARKEGVYAAPRELLKSFVKNFVDMNPNGRMNYCCGAGGGGMAMPEYNEVRKAKGRRKVEQVVATGAEIVIVPCHNCMDQFNDLNKWYPEKARSQNMHICDLIEKALIIPKKSVNKPVFCINRRAGTPLH</sequence>
<evidence type="ECO:0000256" key="3">
    <source>
        <dbReference type="ARBA" id="ARBA00022723"/>
    </source>
</evidence>
<dbReference type="GO" id="GO:0051539">
    <property type="term" value="F:4 iron, 4 sulfur cluster binding"/>
    <property type="evidence" value="ECO:0007669"/>
    <property type="project" value="UniProtKB-KW"/>
</dbReference>
<dbReference type="PANTHER" id="PTHR43551">
    <property type="entry name" value="FUMARATE REDUCTASE IRON-SULFUR SUBUNIT"/>
    <property type="match status" value="1"/>
</dbReference>
<dbReference type="Pfam" id="PF02754">
    <property type="entry name" value="CCG"/>
    <property type="match status" value="1"/>
</dbReference>
<gene>
    <name evidence="8" type="ORF">SPSYN_02474</name>
</gene>
<keyword evidence="2" id="KW-0004">4Fe-4S</keyword>
<evidence type="ECO:0000256" key="6">
    <source>
        <dbReference type="ARBA" id="ARBA00023014"/>
    </source>
</evidence>
<dbReference type="EMBL" id="LSRS01000005">
    <property type="protein sequence ID" value="KAF1084694.1"/>
    <property type="molecule type" value="Genomic_DNA"/>
</dbReference>
<keyword evidence="6" id="KW-0411">Iron-sulfur</keyword>
<dbReference type="Pfam" id="PF13183">
    <property type="entry name" value="Fer4_8"/>
    <property type="match status" value="1"/>
</dbReference>
<dbReference type="AlphaFoldDB" id="A0A9D2WNY8"/>
<dbReference type="InterPro" id="IPR017900">
    <property type="entry name" value="4Fe4S_Fe_S_CS"/>
</dbReference>
<dbReference type="Proteomes" id="UP000798488">
    <property type="component" value="Unassembled WGS sequence"/>
</dbReference>
<dbReference type="PROSITE" id="PS00198">
    <property type="entry name" value="4FE4S_FER_1"/>
    <property type="match status" value="1"/>
</dbReference>
<dbReference type="InterPro" id="IPR017896">
    <property type="entry name" value="4Fe4S_Fe-S-bd"/>
</dbReference>
<dbReference type="PANTHER" id="PTHR43551:SF1">
    <property type="entry name" value="HETERODISULFIDE REDUCTASE"/>
    <property type="match status" value="1"/>
</dbReference>
<accession>A0A9D2WNY8</accession>